<dbReference type="Gene3D" id="2.30.30.30">
    <property type="match status" value="1"/>
</dbReference>
<feature type="compositionally biased region" description="Low complexity" evidence="5">
    <location>
        <begin position="791"/>
        <end position="815"/>
    </location>
</feature>
<dbReference type="GO" id="GO:0006412">
    <property type="term" value="P:translation"/>
    <property type="evidence" value="ECO:0007669"/>
    <property type="project" value="InterPro"/>
</dbReference>
<gene>
    <name evidence="8" type="ORF">H5410_042849</name>
</gene>
<feature type="region of interest" description="Disordered" evidence="5">
    <location>
        <begin position="1"/>
        <end position="21"/>
    </location>
</feature>
<feature type="compositionally biased region" description="Basic and acidic residues" evidence="5">
    <location>
        <begin position="154"/>
        <end position="166"/>
    </location>
</feature>
<dbReference type="InterPro" id="IPR041670">
    <property type="entry name" value="Znf-CCHC_6"/>
</dbReference>
<evidence type="ECO:0000256" key="4">
    <source>
        <dbReference type="ARBA" id="ARBA00023274"/>
    </source>
</evidence>
<dbReference type="InterPro" id="IPR019339">
    <property type="entry name" value="CIR_N_dom"/>
</dbReference>
<keyword evidence="4" id="KW-0687">Ribonucleoprotein</keyword>
<evidence type="ECO:0000259" key="6">
    <source>
        <dbReference type="SMART" id="SM01083"/>
    </source>
</evidence>
<dbReference type="NCBIfam" id="TIGR01171">
    <property type="entry name" value="rplB_bact"/>
    <property type="match status" value="1"/>
</dbReference>
<feature type="region of interest" description="Disordered" evidence="5">
    <location>
        <begin position="297"/>
        <end position="643"/>
    </location>
</feature>
<dbReference type="GO" id="GO:0003714">
    <property type="term" value="F:transcription corepressor activity"/>
    <property type="evidence" value="ECO:0007669"/>
    <property type="project" value="InterPro"/>
</dbReference>
<protein>
    <recommendedName>
        <fullName evidence="10">CBF1-interacting co-repressor CIR N-terminal domain-containing protein</fullName>
    </recommendedName>
</protein>
<evidence type="ECO:0000313" key="8">
    <source>
        <dbReference type="EMBL" id="KAG5592335.1"/>
    </source>
</evidence>
<feature type="region of interest" description="Disordered" evidence="5">
    <location>
        <begin position="750"/>
        <end position="818"/>
    </location>
</feature>
<dbReference type="InterPro" id="IPR008991">
    <property type="entry name" value="Translation_prot_SH3-like_sf"/>
</dbReference>
<comment type="caution">
    <text evidence="8">The sequence shown here is derived from an EMBL/GenBank/DDBJ whole genome shotgun (WGS) entry which is preliminary data.</text>
</comment>
<feature type="compositionally biased region" description="Basic residues" evidence="5">
    <location>
        <begin position="442"/>
        <end position="451"/>
    </location>
</feature>
<feature type="compositionally biased region" description="Basic and acidic residues" evidence="5">
    <location>
        <begin position="780"/>
        <end position="790"/>
    </location>
</feature>
<name>A0A9J5XXI6_SOLCO</name>
<dbReference type="FunFam" id="2.30.30.30:FF:000047">
    <property type="entry name" value="60S ribosomal protein L2, mitochondrial"/>
    <property type="match status" value="1"/>
</dbReference>
<evidence type="ECO:0000256" key="1">
    <source>
        <dbReference type="ARBA" id="ARBA00004229"/>
    </source>
</evidence>
<dbReference type="GO" id="GO:0005634">
    <property type="term" value="C:nucleus"/>
    <property type="evidence" value="ECO:0007669"/>
    <property type="project" value="TreeGrafter"/>
</dbReference>
<dbReference type="PANTHER" id="PTHR13151">
    <property type="entry name" value="CBF1 INTERACTING COREPRESSOR CIR"/>
    <property type="match status" value="1"/>
</dbReference>
<dbReference type="Gene3D" id="4.10.950.10">
    <property type="entry name" value="Ribosomal protein L2, domain 3"/>
    <property type="match status" value="1"/>
</dbReference>
<dbReference type="SMART" id="SM01382">
    <property type="entry name" value="Ribosomal_L2_C"/>
    <property type="match status" value="1"/>
</dbReference>
<feature type="compositionally biased region" description="Basic residues" evidence="5">
    <location>
        <begin position="601"/>
        <end position="610"/>
    </location>
</feature>
<reference evidence="8 9" key="1">
    <citation type="submission" date="2020-09" db="EMBL/GenBank/DDBJ databases">
        <title>De no assembly of potato wild relative species, Solanum commersonii.</title>
        <authorList>
            <person name="Cho K."/>
        </authorList>
    </citation>
    <scope>NUCLEOTIDE SEQUENCE [LARGE SCALE GENOMIC DNA]</scope>
    <source>
        <strain evidence="8">LZ3.2</strain>
        <tissue evidence="8">Leaf</tissue>
    </source>
</reference>
<dbReference type="AlphaFoldDB" id="A0A9J5XXI6"/>
<evidence type="ECO:0008006" key="10">
    <source>
        <dbReference type="Google" id="ProtNLM"/>
    </source>
</evidence>
<dbReference type="Pfam" id="PF03947">
    <property type="entry name" value="Ribosomal_L2_C"/>
    <property type="match status" value="1"/>
</dbReference>
<feature type="region of interest" description="Disordered" evidence="5">
    <location>
        <begin position="105"/>
        <end position="170"/>
    </location>
</feature>
<dbReference type="InterPro" id="IPR040014">
    <property type="entry name" value="CIR1"/>
</dbReference>
<feature type="compositionally biased region" description="Basic residues" evidence="5">
    <location>
        <begin position="420"/>
        <end position="430"/>
    </location>
</feature>
<evidence type="ECO:0000256" key="3">
    <source>
        <dbReference type="ARBA" id="ARBA00022980"/>
    </source>
</evidence>
<dbReference type="FunFam" id="4.10.950.10:FF:000001">
    <property type="entry name" value="50S ribosomal protein L2"/>
    <property type="match status" value="1"/>
</dbReference>
<feature type="compositionally biased region" description="Basic residues" evidence="5">
    <location>
        <begin position="347"/>
        <end position="358"/>
    </location>
</feature>
<feature type="compositionally biased region" description="Basic residues" evidence="5">
    <location>
        <begin position="520"/>
        <end position="530"/>
    </location>
</feature>
<dbReference type="PROSITE" id="PS00467">
    <property type="entry name" value="RIBOSOMAL_L2"/>
    <property type="match status" value="1"/>
</dbReference>
<sequence>MEEEGGGPRLSKRFSDKGGEVDYKTKAGTAWSHSFLNQKPWHPLSYPNQRRKWIAEQTHAQRELRAEEISREYAQEQEFFRQTALVSKKEKEKMEMMKAVSFMYVRPPGYNPESAKAAEIADKARDQGQGHGSTSQDTSAAGASTSGRPEVPPDQEKKKPRAKDIYGRPLPTEEEFEVLKNAPRLETGVVGRAKPFGIEIRNVKCVRCGTFGHQSGDRECPLKDAIMPNEESRIKRDDPLTAILAQTDASEPLKWELKQMPGISPPRGGFELDDPNQQIVAEDIFDEYGGFLTGDNVPDLLASLSSKPKKKKKSSKSKNRKRSSPARADLRDDKEISSSSDDDGGRSLKKKKHKKSLKQSKSSDDSDGHQRRSNRQRHPWSSWGKHSESSSEDNNNDRYLRSNRHKRSRSSSPEPEYKEHRKKKNHHHYHDSKDDDNDMHQKRNNRQKRSRSSSPEPEEKDHRKKNDHHYYHDSEDDDSGRRQKRSNRQRGSPEPEEKDHRKKNHHHYYHDSKDDDNDRHQKRSNRHGHSRSSSPEPENKDHSKKNHCHHYLDSKDGDKDRHQKKSNRHGCSAEPEYKERSKKKNHHHHYHDREDDDKDRHQKRSNRRRRSPEPEDKEHSRKKKNLHHYHDRDDDDNDGHQKRSPFEAMISKMKPSKELESMMDQFSLDISSQIGSCMPLGMMRIGTLIHNIEMRPGQGGKLVRSAGTCAKILTEPNASTKYCEVKLPSGVKKLIDVKCRATIGQVSNPEHGTKKLRKAGQSRWLGRRPTVRGVAMNPVDHPHGGGEGRSKSSGSHGRGSLTPWGKPTKGGYKTGPLKRKKNCVTSVGNLSGLSAVPQAKASPCERTVGIVCMTGEGSEQNFPGRESSRRKVGRLDIVRQVFREFSSEIYCSLWKSMISAYGFHIMIRKQLTSFMR</sequence>
<feature type="compositionally biased region" description="Basic residues" evidence="5">
    <location>
        <begin position="580"/>
        <end position="590"/>
    </location>
</feature>
<feature type="compositionally biased region" description="Basic and acidic residues" evidence="5">
    <location>
        <begin position="385"/>
        <end position="400"/>
    </location>
</feature>
<dbReference type="InterPro" id="IPR014726">
    <property type="entry name" value="Ribosomal_uL2_dom3"/>
</dbReference>
<feature type="domain" description="Large ribosomal subunit protein uL2 C-terminal" evidence="7">
    <location>
        <begin position="672"/>
        <end position="807"/>
    </location>
</feature>
<evidence type="ECO:0000256" key="5">
    <source>
        <dbReference type="SAM" id="MobiDB-lite"/>
    </source>
</evidence>
<proteinExistence type="inferred from homology"/>
<feature type="compositionally biased region" description="Basic and acidic residues" evidence="5">
    <location>
        <begin position="628"/>
        <end position="643"/>
    </location>
</feature>
<dbReference type="OrthoDB" id="6253837at2759"/>
<dbReference type="SUPFAM" id="SSF50104">
    <property type="entry name" value="Translation proteins SH3-like domain"/>
    <property type="match status" value="1"/>
</dbReference>
<feature type="compositionally biased region" description="Basic and acidic residues" evidence="5">
    <location>
        <begin position="550"/>
        <end position="561"/>
    </location>
</feature>
<dbReference type="GO" id="GO:0016740">
    <property type="term" value="F:transferase activity"/>
    <property type="evidence" value="ECO:0007669"/>
    <property type="project" value="InterPro"/>
</dbReference>
<dbReference type="Pfam" id="PF10197">
    <property type="entry name" value="Cir_N"/>
    <property type="match status" value="1"/>
</dbReference>
<dbReference type="InterPro" id="IPR022671">
    <property type="entry name" value="Ribosomal_uL2_CS"/>
</dbReference>
<dbReference type="Proteomes" id="UP000824120">
    <property type="component" value="Chromosome 8"/>
</dbReference>
<feature type="compositionally biased region" description="Basic and acidic residues" evidence="5">
    <location>
        <begin position="361"/>
        <end position="370"/>
    </location>
</feature>
<keyword evidence="3" id="KW-0689">Ribosomal protein</keyword>
<evidence type="ECO:0000256" key="2">
    <source>
        <dbReference type="ARBA" id="ARBA00005636"/>
    </source>
</evidence>
<dbReference type="InterPro" id="IPR022669">
    <property type="entry name" value="Ribosomal_uL2_C"/>
</dbReference>
<feature type="compositionally biased region" description="Basic and acidic residues" evidence="5">
    <location>
        <begin position="509"/>
        <end position="519"/>
    </location>
</feature>
<dbReference type="PANTHER" id="PTHR13151:SF2">
    <property type="entry name" value="COREPRESSOR INTERACTING WITH RBPJ 1"/>
    <property type="match status" value="1"/>
</dbReference>
<dbReference type="InterPro" id="IPR005880">
    <property type="entry name" value="Ribosomal_uL2_bac/org-type"/>
</dbReference>
<accession>A0A9J5XXI6</accession>
<dbReference type="GO" id="GO:0003723">
    <property type="term" value="F:RNA binding"/>
    <property type="evidence" value="ECO:0007669"/>
    <property type="project" value="InterPro"/>
</dbReference>
<dbReference type="GO" id="GO:0009507">
    <property type="term" value="C:chloroplast"/>
    <property type="evidence" value="ECO:0007669"/>
    <property type="project" value="UniProtKB-SubCell"/>
</dbReference>
<feature type="compositionally biased region" description="Polar residues" evidence="5">
    <location>
        <begin position="132"/>
        <end position="147"/>
    </location>
</feature>
<dbReference type="InterPro" id="IPR014722">
    <property type="entry name" value="Rib_uL2_dom2"/>
</dbReference>
<feature type="compositionally biased region" description="Basic and acidic residues" evidence="5">
    <location>
        <begin position="119"/>
        <end position="128"/>
    </location>
</feature>
<dbReference type="GO" id="GO:0003735">
    <property type="term" value="F:structural constituent of ribosome"/>
    <property type="evidence" value="ECO:0007669"/>
    <property type="project" value="InterPro"/>
</dbReference>
<feature type="domain" description="CBF1-interacting co-repressor CIR N-terminal" evidence="6">
    <location>
        <begin position="40"/>
        <end position="76"/>
    </location>
</feature>
<evidence type="ECO:0000259" key="7">
    <source>
        <dbReference type="SMART" id="SM01382"/>
    </source>
</evidence>
<dbReference type="EMBL" id="JACXVP010000008">
    <property type="protein sequence ID" value="KAG5592335.1"/>
    <property type="molecule type" value="Genomic_DNA"/>
</dbReference>
<evidence type="ECO:0000313" key="9">
    <source>
        <dbReference type="Proteomes" id="UP000824120"/>
    </source>
</evidence>
<feature type="compositionally biased region" description="Basic residues" evidence="5">
    <location>
        <begin position="754"/>
        <end position="770"/>
    </location>
</feature>
<comment type="subcellular location">
    <subcellularLocation>
        <location evidence="1">Plastid</location>
        <location evidence="1">Chloroplast</location>
    </subcellularLocation>
</comment>
<dbReference type="SMART" id="SM01083">
    <property type="entry name" value="Cir_N"/>
    <property type="match status" value="1"/>
</dbReference>
<dbReference type="GO" id="GO:0015934">
    <property type="term" value="C:large ribosomal subunit"/>
    <property type="evidence" value="ECO:0007669"/>
    <property type="project" value="InterPro"/>
</dbReference>
<dbReference type="Pfam" id="PF15288">
    <property type="entry name" value="zf-CCHC_6"/>
    <property type="match status" value="1"/>
</dbReference>
<organism evidence="8 9">
    <name type="scientific">Solanum commersonii</name>
    <name type="common">Commerson's wild potato</name>
    <name type="synonym">Commerson's nightshade</name>
    <dbReference type="NCBI Taxonomy" id="4109"/>
    <lineage>
        <taxon>Eukaryota</taxon>
        <taxon>Viridiplantae</taxon>
        <taxon>Streptophyta</taxon>
        <taxon>Embryophyta</taxon>
        <taxon>Tracheophyta</taxon>
        <taxon>Spermatophyta</taxon>
        <taxon>Magnoliopsida</taxon>
        <taxon>eudicotyledons</taxon>
        <taxon>Gunneridae</taxon>
        <taxon>Pentapetalae</taxon>
        <taxon>asterids</taxon>
        <taxon>lamiids</taxon>
        <taxon>Solanales</taxon>
        <taxon>Solanaceae</taxon>
        <taxon>Solanoideae</taxon>
        <taxon>Solaneae</taxon>
        <taxon>Solanum</taxon>
    </lineage>
</organism>
<feature type="compositionally biased region" description="Basic residues" evidence="5">
    <location>
        <begin position="307"/>
        <end position="324"/>
    </location>
</feature>
<comment type="similarity">
    <text evidence="2">Belongs to the universal ribosomal protein uL2 family.</text>
</comment>
<keyword evidence="9" id="KW-1185">Reference proteome</keyword>